<keyword evidence="1" id="KW-0472">Membrane</keyword>
<dbReference type="Pfam" id="PF12412">
    <property type="entry name" value="DUF3667"/>
    <property type="match status" value="1"/>
</dbReference>
<evidence type="ECO:0000313" key="3">
    <source>
        <dbReference type="Proteomes" id="UP000180088"/>
    </source>
</evidence>
<feature type="transmembrane region" description="Helical" evidence="1">
    <location>
        <begin position="230"/>
        <end position="250"/>
    </location>
</feature>
<dbReference type="InterPro" id="IPR022134">
    <property type="entry name" value="DUF3667"/>
</dbReference>
<dbReference type="OrthoDB" id="9111327at2"/>
<comment type="caution">
    <text evidence="2">The sequence shown here is derived from an EMBL/GenBank/DDBJ whole genome shotgun (WGS) entry which is preliminary data.</text>
</comment>
<feature type="transmembrane region" description="Helical" evidence="1">
    <location>
        <begin position="88"/>
        <end position="110"/>
    </location>
</feature>
<organism evidence="2 3">
    <name type="scientific">Chromobacterium sphagni</name>
    <dbReference type="NCBI Taxonomy" id="1903179"/>
    <lineage>
        <taxon>Bacteria</taxon>
        <taxon>Pseudomonadati</taxon>
        <taxon>Pseudomonadota</taxon>
        <taxon>Betaproteobacteria</taxon>
        <taxon>Neisseriales</taxon>
        <taxon>Chromobacteriaceae</taxon>
        <taxon>Chromobacterium</taxon>
    </lineage>
</organism>
<name>A0A1S1X0K2_9NEIS</name>
<keyword evidence="1" id="KW-0812">Transmembrane</keyword>
<keyword evidence="1" id="KW-1133">Transmembrane helix</keyword>
<dbReference type="RefSeq" id="WP_071115423.1">
    <property type="nucleotide sequence ID" value="NZ_MKCS01000001.1"/>
</dbReference>
<protein>
    <recommendedName>
        <fullName evidence="4">DUF3667 domain-containing protein</fullName>
    </recommendedName>
</protein>
<accession>A0A1S1X0K2</accession>
<evidence type="ECO:0008006" key="4">
    <source>
        <dbReference type="Google" id="ProtNLM"/>
    </source>
</evidence>
<reference evidence="2 3" key="1">
    <citation type="submission" date="2016-09" db="EMBL/GenBank/DDBJ databases">
        <title>Chromobacterium muskegensis sp. nov., an insecticidal bacterium isolated from Sphagnum bogs.</title>
        <authorList>
            <person name="Sparks M.E."/>
            <person name="Blackburn M.B."/>
            <person name="Gundersen-Rindal D.E."/>
            <person name="Mitchell A."/>
            <person name="Farrar R."/>
            <person name="Kuhar D."/>
        </authorList>
    </citation>
    <scope>NUCLEOTIDE SEQUENCE [LARGE SCALE GENOMIC DNA]</scope>
    <source>
        <strain evidence="2 3">37-2</strain>
    </source>
</reference>
<feature type="transmembrane region" description="Helical" evidence="1">
    <location>
        <begin position="270"/>
        <end position="295"/>
    </location>
</feature>
<sequence length="297" mass="33483">MCPRQSSSSGHCANCNHPVSGRFCPECGQKTHIKIPTLWEFIHEYLHHHVSMESALTRSLWLLAAQPGRLTEEYLLGRRQRYVKPLQLYLTISFFFFVLLGLAGGAMVYFDKSDASPQTASLSKAVASDPEVRAAFGGDSSQDSVILRTGNQLSDLWLKRWGDHLGKEVKRFREQPEEANAELLHSLRGHAPFVLFSLMPLFALLLRLAYFGRHRVYGMHLVFTLHFHAWLFLVLCLGFVLTAVSAWLFFAGTPVYLWLAQRRVYGGGKFALALRTLGLLLIYTVLVCLGMVVLVSL</sequence>
<evidence type="ECO:0000256" key="1">
    <source>
        <dbReference type="SAM" id="Phobius"/>
    </source>
</evidence>
<gene>
    <name evidence="2" type="ORF">BI347_04905</name>
</gene>
<evidence type="ECO:0000313" key="2">
    <source>
        <dbReference type="EMBL" id="OHX12920.1"/>
    </source>
</evidence>
<dbReference type="Proteomes" id="UP000180088">
    <property type="component" value="Unassembled WGS sequence"/>
</dbReference>
<dbReference type="AlphaFoldDB" id="A0A1S1X0K2"/>
<proteinExistence type="predicted"/>
<dbReference type="EMBL" id="MKCS01000001">
    <property type="protein sequence ID" value="OHX12920.1"/>
    <property type="molecule type" value="Genomic_DNA"/>
</dbReference>
<dbReference type="STRING" id="1903179.BI347_04905"/>
<feature type="transmembrane region" description="Helical" evidence="1">
    <location>
        <begin position="191"/>
        <end position="210"/>
    </location>
</feature>